<sequence>MKLLPILCAIVLISAQAWADEDRFADTKIESQTLAPGISMLTGQGGNIGVSAGDDGLLIIDDQYAPLAERISAKLAELHPPSQGKPRFIINTHHHGDHTGGNIHFAQDGTVFAHDNVRMNMQSNEVAAAAWPMVTFDKGIQFHFNGDTIKVFHGGIGHTDGDAMVYFEQANVLHMGDLFFKDRFPFVDLNHGGSVREYLHRVEEALTLVNEQTQIIPGHGDMADKQDLARFALMLGQSLEWAESHRGETLEQWRKRQLPETLAGWEWGFITKERWLETLWNEMQEH</sequence>
<dbReference type="GO" id="GO:0046677">
    <property type="term" value="P:response to antibiotic"/>
    <property type="evidence" value="ECO:0007669"/>
    <property type="project" value="UniProtKB-KW"/>
</dbReference>
<evidence type="ECO:0000256" key="1">
    <source>
        <dbReference type="ARBA" id="ARBA00001526"/>
    </source>
</evidence>
<evidence type="ECO:0000256" key="12">
    <source>
        <dbReference type="ARBA" id="ARBA00023251"/>
    </source>
</evidence>
<keyword evidence="8 13" id="KW-0732">Signal</keyword>
<comment type="similarity">
    <text evidence="4">Belongs to the metallo-beta-lactamase superfamily. Class-B beta-lactamase family.</text>
</comment>
<dbReference type="EC" id="3.5.2.6" evidence="6"/>
<feature type="chain" id="PRO_5009915348" description="beta-lactamase" evidence="13">
    <location>
        <begin position="20"/>
        <end position="286"/>
    </location>
</feature>
<dbReference type="Proteomes" id="UP000184268">
    <property type="component" value="Unassembled WGS sequence"/>
</dbReference>
<dbReference type="AlphaFoldDB" id="A0A1M5YQT6"/>
<name>A0A1M5YQT6_9GAMM</name>
<dbReference type="CDD" id="cd16282">
    <property type="entry name" value="metallo-hydrolase-like_MBL-fold"/>
    <property type="match status" value="1"/>
</dbReference>
<keyword evidence="10" id="KW-0378">Hydrolase</keyword>
<dbReference type="GO" id="GO:0008270">
    <property type="term" value="F:zinc ion binding"/>
    <property type="evidence" value="ECO:0007669"/>
    <property type="project" value="InterPro"/>
</dbReference>
<comment type="subunit">
    <text evidence="5">Monomer.</text>
</comment>
<dbReference type="GO" id="GO:0008800">
    <property type="term" value="F:beta-lactamase activity"/>
    <property type="evidence" value="ECO:0007669"/>
    <property type="project" value="UniProtKB-EC"/>
</dbReference>
<organism evidence="15 16">
    <name type="scientific">Ferrimonas marina</name>
    <dbReference type="NCBI Taxonomy" id="299255"/>
    <lineage>
        <taxon>Bacteria</taxon>
        <taxon>Pseudomonadati</taxon>
        <taxon>Pseudomonadota</taxon>
        <taxon>Gammaproteobacteria</taxon>
        <taxon>Alteromonadales</taxon>
        <taxon>Ferrimonadaceae</taxon>
        <taxon>Ferrimonas</taxon>
    </lineage>
</organism>
<keyword evidence="9" id="KW-0574">Periplasm</keyword>
<dbReference type="InterPro" id="IPR036866">
    <property type="entry name" value="RibonucZ/Hydroxyglut_hydro"/>
</dbReference>
<dbReference type="InterPro" id="IPR050855">
    <property type="entry name" value="NDM-1-like"/>
</dbReference>
<dbReference type="GO" id="GO:0017001">
    <property type="term" value="P:antibiotic catabolic process"/>
    <property type="evidence" value="ECO:0007669"/>
    <property type="project" value="InterPro"/>
</dbReference>
<evidence type="ECO:0000256" key="11">
    <source>
        <dbReference type="ARBA" id="ARBA00022833"/>
    </source>
</evidence>
<evidence type="ECO:0000256" key="7">
    <source>
        <dbReference type="ARBA" id="ARBA00022723"/>
    </source>
</evidence>
<evidence type="ECO:0000256" key="13">
    <source>
        <dbReference type="SAM" id="SignalP"/>
    </source>
</evidence>
<dbReference type="OrthoDB" id="9769598at2"/>
<dbReference type="RefSeq" id="WP_067660270.1">
    <property type="nucleotide sequence ID" value="NZ_FQXG01000008.1"/>
</dbReference>
<feature type="signal peptide" evidence="13">
    <location>
        <begin position="1"/>
        <end position="19"/>
    </location>
</feature>
<protein>
    <recommendedName>
        <fullName evidence="6">beta-lactamase</fullName>
        <ecNumber evidence="6">3.5.2.6</ecNumber>
    </recommendedName>
</protein>
<dbReference type="InterPro" id="IPR001018">
    <property type="entry name" value="Beta-lactamase_class-B_CS"/>
</dbReference>
<proteinExistence type="inferred from homology"/>
<comment type="catalytic activity">
    <reaction evidence="1">
        <text>a beta-lactam + H2O = a substituted beta-amino acid</text>
        <dbReference type="Rhea" id="RHEA:20401"/>
        <dbReference type="ChEBI" id="CHEBI:15377"/>
        <dbReference type="ChEBI" id="CHEBI:35627"/>
        <dbReference type="ChEBI" id="CHEBI:140347"/>
        <dbReference type="EC" id="3.5.2.6"/>
    </reaction>
</comment>
<comment type="subcellular location">
    <subcellularLocation>
        <location evidence="3">Periplasm</location>
    </subcellularLocation>
</comment>
<keyword evidence="12" id="KW-0046">Antibiotic resistance</keyword>
<evidence type="ECO:0000256" key="3">
    <source>
        <dbReference type="ARBA" id="ARBA00004418"/>
    </source>
</evidence>
<evidence type="ECO:0000256" key="5">
    <source>
        <dbReference type="ARBA" id="ARBA00011245"/>
    </source>
</evidence>
<evidence type="ECO:0000313" key="16">
    <source>
        <dbReference type="Proteomes" id="UP000184268"/>
    </source>
</evidence>
<evidence type="ECO:0000256" key="10">
    <source>
        <dbReference type="ARBA" id="ARBA00022801"/>
    </source>
</evidence>
<dbReference type="PANTHER" id="PTHR42951">
    <property type="entry name" value="METALLO-BETA-LACTAMASE DOMAIN-CONTAINING"/>
    <property type="match status" value="1"/>
</dbReference>
<gene>
    <name evidence="15" type="ORF">SAMN02745129_4318</name>
</gene>
<dbReference type="SMART" id="SM00849">
    <property type="entry name" value="Lactamase_B"/>
    <property type="match status" value="1"/>
</dbReference>
<evidence type="ECO:0000256" key="9">
    <source>
        <dbReference type="ARBA" id="ARBA00022764"/>
    </source>
</evidence>
<dbReference type="PANTHER" id="PTHR42951:SF4">
    <property type="entry name" value="ACYL-COENZYME A THIOESTERASE MBLAC2"/>
    <property type="match status" value="1"/>
</dbReference>
<keyword evidence="7" id="KW-0479">Metal-binding</keyword>
<reference evidence="15 16" key="1">
    <citation type="submission" date="2016-11" db="EMBL/GenBank/DDBJ databases">
        <authorList>
            <person name="Jaros S."/>
            <person name="Januszkiewicz K."/>
            <person name="Wedrychowicz H."/>
        </authorList>
    </citation>
    <scope>NUCLEOTIDE SEQUENCE [LARGE SCALE GENOMIC DNA]</scope>
    <source>
        <strain evidence="15 16">DSM 16917</strain>
    </source>
</reference>
<comment type="cofactor">
    <cofactor evidence="2">
        <name>Zn(2+)</name>
        <dbReference type="ChEBI" id="CHEBI:29105"/>
    </cofactor>
</comment>
<evidence type="ECO:0000256" key="2">
    <source>
        <dbReference type="ARBA" id="ARBA00001947"/>
    </source>
</evidence>
<evidence type="ECO:0000256" key="8">
    <source>
        <dbReference type="ARBA" id="ARBA00022729"/>
    </source>
</evidence>
<dbReference type="SUPFAM" id="SSF56281">
    <property type="entry name" value="Metallo-hydrolase/oxidoreductase"/>
    <property type="match status" value="1"/>
</dbReference>
<feature type="domain" description="Metallo-beta-lactamase" evidence="14">
    <location>
        <begin position="45"/>
        <end position="219"/>
    </location>
</feature>
<dbReference type="EMBL" id="FQXG01000008">
    <property type="protein sequence ID" value="SHI14477.1"/>
    <property type="molecule type" value="Genomic_DNA"/>
</dbReference>
<keyword evidence="16" id="KW-1185">Reference proteome</keyword>
<keyword evidence="11" id="KW-0862">Zinc</keyword>
<dbReference type="GO" id="GO:0042597">
    <property type="term" value="C:periplasmic space"/>
    <property type="evidence" value="ECO:0007669"/>
    <property type="project" value="UniProtKB-SubCell"/>
</dbReference>
<evidence type="ECO:0000256" key="4">
    <source>
        <dbReference type="ARBA" id="ARBA00005250"/>
    </source>
</evidence>
<evidence type="ECO:0000256" key="6">
    <source>
        <dbReference type="ARBA" id="ARBA00012865"/>
    </source>
</evidence>
<evidence type="ECO:0000259" key="14">
    <source>
        <dbReference type="SMART" id="SM00849"/>
    </source>
</evidence>
<evidence type="ECO:0000313" key="15">
    <source>
        <dbReference type="EMBL" id="SHI14477.1"/>
    </source>
</evidence>
<dbReference type="STRING" id="299255.SAMN02745129_4318"/>
<dbReference type="PROSITE" id="PS00743">
    <property type="entry name" value="BETA_LACTAMASE_B_1"/>
    <property type="match status" value="1"/>
</dbReference>
<dbReference type="Pfam" id="PF00753">
    <property type="entry name" value="Lactamase_B"/>
    <property type="match status" value="1"/>
</dbReference>
<dbReference type="Gene3D" id="3.60.15.10">
    <property type="entry name" value="Ribonuclease Z/Hydroxyacylglutathione hydrolase-like"/>
    <property type="match status" value="1"/>
</dbReference>
<dbReference type="InterPro" id="IPR001279">
    <property type="entry name" value="Metallo-B-lactamas"/>
</dbReference>
<accession>A0A1M5YQT6</accession>